<keyword evidence="1" id="KW-1133">Transmembrane helix</keyword>
<reference evidence="2 3" key="1">
    <citation type="submission" date="2019-07" db="EMBL/GenBank/DDBJ databases">
        <title>Complete Genome Sequence of Leptotrichia hofstadii Strain JCM16775.</title>
        <authorList>
            <person name="Watanabe S."/>
            <person name="Cui L."/>
        </authorList>
    </citation>
    <scope>NUCLEOTIDE SEQUENCE [LARGE SCALE GENOMIC DNA]</scope>
    <source>
        <strain evidence="2 3">JCM16775</strain>
    </source>
</reference>
<evidence type="ECO:0000313" key="2">
    <source>
        <dbReference type="EMBL" id="BBM39479.1"/>
    </source>
</evidence>
<sequence length="270" mass="32182">MKEGKLKKIIKIDWTIFYSKPRIQILGILIFLDIILLFSVTKEMEKGFNVSSVSTSIVLFILFVLLNGLFIFYYKNKFPNIEFYDDYFIFKKEKVYYENLKYFFFKDNRLFQMKKFSKILYKPDGGNWKKIDGSGYDYDLFSVFQKYFLEKNFPKAVENIENGGVEIFPFQNQGFVKNKFLFSSEEGLQELTQIFESSPKIQVSNKSVTFDNEIYDWENYNIEFEIGTITVSDLKKNTILEIEAKNTVICQEILLKNLIENFDKKYPKFY</sequence>
<feature type="transmembrane region" description="Helical" evidence="1">
    <location>
        <begin position="21"/>
        <end position="41"/>
    </location>
</feature>
<dbReference type="EMBL" id="AP019823">
    <property type="protein sequence ID" value="BBM39479.1"/>
    <property type="molecule type" value="Genomic_DNA"/>
</dbReference>
<accession>A0A510JJK0</accession>
<evidence type="ECO:0000313" key="3">
    <source>
        <dbReference type="Proteomes" id="UP000321892"/>
    </source>
</evidence>
<evidence type="ECO:0008006" key="4">
    <source>
        <dbReference type="Google" id="ProtNLM"/>
    </source>
</evidence>
<organism evidence="2 3">
    <name type="scientific">Leptotrichia hofstadii</name>
    <dbReference type="NCBI Taxonomy" id="157688"/>
    <lineage>
        <taxon>Bacteria</taxon>
        <taxon>Fusobacteriati</taxon>
        <taxon>Fusobacteriota</taxon>
        <taxon>Fusobacteriia</taxon>
        <taxon>Fusobacteriales</taxon>
        <taxon>Leptotrichiaceae</taxon>
        <taxon>Leptotrichia</taxon>
    </lineage>
</organism>
<protein>
    <recommendedName>
        <fullName evidence="4">DUF3137 domain-containing protein</fullName>
    </recommendedName>
</protein>
<dbReference type="KEGG" id="lhf:JCM16775_2196"/>
<gene>
    <name evidence="2" type="ORF">JCM16775_2196</name>
</gene>
<dbReference type="OrthoDB" id="82143at2"/>
<keyword evidence="1" id="KW-0812">Transmembrane</keyword>
<feature type="transmembrane region" description="Helical" evidence="1">
    <location>
        <begin position="53"/>
        <end position="74"/>
    </location>
</feature>
<name>A0A510JJK0_9FUSO</name>
<keyword evidence="3" id="KW-1185">Reference proteome</keyword>
<proteinExistence type="predicted"/>
<evidence type="ECO:0000256" key="1">
    <source>
        <dbReference type="SAM" id="Phobius"/>
    </source>
</evidence>
<dbReference type="AlphaFoldDB" id="A0A510JJK0"/>
<dbReference type="Proteomes" id="UP000321892">
    <property type="component" value="Chromosome"/>
</dbReference>
<keyword evidence="1" id="KW-0472">Membrane</keyword>
<dbReference type="RefSeq" id="WP_026745765.1">
    <property type="nucleotide sequence ID" value="NZ_AP019823.1"/>
</dbReference>